<dbReference type="Gene3D" id="1.10.287.950">
    <property type="entry name" value="Methyl-accepting chemotaxis protein"/>
    <property type="match status" value="1"/>
</dbReference>
<keyword evidence="6" id="KW-1185">Reference proteome</keyword>
<evidence type="ECO:0000259" key="4">
    <source>
        <dbReference type="PROSITE" id="PS50111"/>
    </source>
</evidence>
<dbReference type="GO" id="GO:0004888">
    <property type="term" value="F:transmembrane signaling receptor activity"/>
    <property type="evidence" value="ECO:0007669"/>
    <property type="project" value="InterPro"/>
</dbReference>
<dbReference type="InterPro" id="IPR004089">
    <property type="entry name" value="MCPsignal_dom"/>
</dbReference>
<dbReference type="PANTHER" id="PTHR43531">
    <property type="entry name" value="PROTEIN ICFG"/>
    <property type="match status" value="1"/>
</dbReference>
<dbReference type="PRINTS" id="PR00260">
    <property type="entry name" value="CHEMTRNSDUCR"/>
</dbReference>
<dbReference type="GO" id="GO:0016020">
    <property type="term" value="C:membrane"/>
    <property type="evidence" value="ECO:0007669"/>
    <property type="project" value="InterPro"/>
</dbReference>
<feature type="domain" description="Methyl-accepting transducer" evidence="4">
    <location>
        <begin position="141"/>
        <end position="260"/>
    </location>
</feature>
<dbReference type="Proteomes" id="UP000466848">
    <property type="component" value="Chromosome"/>
</dbReference>
<reference evidence="5 6" key="1">
    <citation type="submission" date="2020-02" db="EMBL/GenBank/DDBJ databases">
        <authorList>
            <person name="Kim Y.B."/>
            <person name="Roh S.W."/>
        </authorList>
    </citation>
    <scope>NUCLEOTIDE SEQUENCE [LARGE SCALE GENOMIC DNA]</scope>
    <source>
        <strain evidence="5 6">DSM 103574</strain>
    </source>
</reference>
<evidence type="ECO:0000256" key="3">
    <source>
        <dbReference type="PROSITE-ProRule" id="PRU00284"/>
    </source>
</evidence>
<dbReference type="PROSITE" id="PS50111">
    <property type="entry name" value="CHEMOTAXIS_TRANSDUC_2"/>
    <property type="match status" value="1"/>
</dbReference>
<keyword evidence="3" id="KW-0807">Transducer</keyword>
<dbReference type="SUPFAM" id="SSF58104">
    <property type="entry name" value="Methyl-accepting chemotaxis protein (MCP) signaling domain"/>
    <property type="match status" value="1"/>
</dbReference>
<dbReference type="InterPro" id="IPR018771">
    <property type="entry name" value="PocR_dom"/>
</dbReference>
<gene>
    <name evidence="5" type="ORF">Ami103574_03930</name>
</gene>
<evidence type="ECO:0000313" key="6">
    <source>
        <dbReference type="Proteomes" id="UP000466848"/>
    </source>
</evidence>
<evidence type="ECO:0000313" key="5">
    <source>
        <dbReference type="EMBL" id="QIB68519.1"/>
    </source>
</evidence>
<dbReference type="GO" id="GO:0007165">
    <property type="term" value="P:signal transduction"/>
    <property type="evidence" value="ECO:0007669"/>
    <property type="project" value="UniProtKB-KW"/>
</dbReference>
<protein>
    <submittedName>
        <fullName evidence="5">Chemotaxis protein</fullName>
    </submittedName>
</protein>
<dbReference type="RefSeq" id="WP_163065382.1">
    <property type="nucleotide sequence ID" value="NZ_CP048649.1"/>
</dbReference>
<keyword evidence="1" id="KW-0145">Chemotaxis</keyword>
<name>A0A858BTJ9_9FIRM</name>
<dbReference type="Pfam" id="PF00015">
    <property type="entry name" value="MCPsignal"/>
    <property type="match status" value="1"/>
</dbReference>
<dbReference type="EMBL" id="CP048649">
    <property type="protein sequence ID" value="QIB68519.1"/>
    <property type="molecule type" value="Genomic_DNA"/>
</dbReference>
<dbReference type="Pfam" id="PF10114">
    <property type="entry name" value="PocR"/>
    <property type="match status" value="1"/>
</dbReference>
<dbReference type="GO" id="GO:0006935">
    <property type="term" value="P:chemotaxis"/>
    <property type="evidence" value="ECO:0007669"/>
    <property type="project" value="UniProtKB-KW"/>
</dbReference>
<dbReference type="InterPro" id="IPR051310">
    <property type="entry name" value="MCP_chemotaxis"/>
</dbReference>
<sequence>MIKLEKFLDLKKFQQIQDLFSDATGLAAIAVDAQGNYISQGSNFTDFCIKYTRGSEEGLRRCVKCDNECTGAYYCHAGLMDFSTDLIIHGEKVGAIIGGQVLPAPPDEEKFRKIAQELDIPEETYLAALRKVPIRDEKTIRAGAQMLGEFMNQLVNLSYFEAMNKEKMRVFDEQMHYVVESIDSINNKIKELQKVAAMEKILALNASVEAARAGQAGVGFAVVAQEIESISTNAARIYSEIQDYSTIVRKAIQAMSKIEL</sequence>
<evidence type="ECO:0000256" key="1">
    <source>
        <dbReference type="ARBA" id="ARBA00022500"/>
    </source>
</evidence>
<dbReference type="PANTHER" id="PTHR43531:SF11">
    <property type="entry name" value="METHYL-ACCEPTING CHEMOTAXIS PROTEIN 3"/>
    <property type="match status" value="1"/>
</dbReference>
<dbReference type="AlphaFoldDB" id="A0A858BTJ9"/>
<accession>A0A858BTJ9</accession>
<dbReference type="KEGG" id="abut:Ami103574_03930"/>
<proteinExistence type="inferred from homology"/>
<organism evidence="5 6">
    <name type="scientific">Aminipila butyrica</name>
    <dbReference type="NCBI Taxonomy" id="433296"/>
    <lineage>
        <taxon>Bacteria</taxon>
        <taxon>Bacillati</taxon>
        <taxon>Bacillota</taxon>
        <taxon>Clostridia</taxon>
        <taxon>Peptostreptococcales</taxon>
        <taxon>Anaerovoracaceae</taxon>
        <taxon>Aminipila</taxon>
    </lineage>
</organism>
<dbReference type="InterPro" id="IPR004090">
    <property type="entry name" value="Chemotax_Me-accpt_rcpt"/>
</dbReference>
<evidence type="ECO:0000256" key="2">
    <source>
        <dbReference type="ARBA" id="ARBA00029447"/>
    </source>
</evidence>
<comment type="similarity">
    <text evidence="2">Belongs to the methyl-accepting chemotaxis (MCP) protein family.</text>
</comment>